<protein>
    <submittedName>
        <fullName evidence="4">Epimerase</fullName>
    </submittedName>
</protein>
<sequence>MHVFLTGATGLIGRAVAGALLEKGYAVTALSRSPAGAARLPTGVRHVTGDPAAPGPWEEALARSDACLHLAGEPVAEGRWTEEKKRRIRESRVRSTERVAAVVRAGGPAVLVSGSAVGIYGSRGDEILDESSAPGTGFLADVSRAWEDAAAPARERARVVLVRTGIVLSPEGGALPKLVAPFRLFAGGPLGKGEFWQPWIHLADEVGLLLLALEDARCEGPLDATAPEPVRNRDLARAVGRALRRPAFLPAPEAAIRLALGEVADVVLASQRVLPRKALALGYRFRFPEIGAALADLLR</sequence>
<keyword evidence="5" id="KW-1185">Reference proteome</keyword>
<comment type="similarity">
    <text evidence="1">Belongs to the NAD(P)-dependent epimerase/dehydratase family. SDR39U1 subfamily.</text>
</comment>
<dbReference type="RefSeq" id="WP_248360116.1">
    <property type="nucleotide sequence ID" value="NZ_AP025591.1"/>
</dbReference>
<dbReference type="Proteomes" id="UP001162891">
    <property type="component" value="Chromosome"/>
</dbReference>
<evidence type="ECO:0000259" key="3">
    <source>
        <dbReference type="Pfam" id="PF08338"/>
    </source>
</evidence>
<dbReference type="InterPro" id="IPR036291">
    <property type="entry name" value="NAD(P)-bd_dom_sf"/>
</dbReference>
<dbReference type="Pfam" id="PF08338">
    <property type="entry name" value="DUF1731"/>
    <property type="match status" value="1"/>
</dbReference>
<dbReference type="Pfam" id="PF01370">
    <property type="entry name" value="Epimerase"/>
    <property type="match status" value="1"/>
</dbReference>
<dbReference type="InterPro" id="IPR010099">
    <property type="entry name" value="SDR39U1"/>
</dbReference>
<dbReference type="InterPro" id="IPR001509">
    <property type="entry name" value="Epimerase_deHydtase"/>
</dbReference>
<dbReference type="PANTHER" id="PTHR11092">
    <property type="entry name" value="SUGAR NUCLEOTIDE EPIMERASE RELATED"/>
    <property type="match status" value="1"/>
</dbReference>
<proteinExistence type="inferred from homology"/>
<dbReference type="PANTHER" id="PTHR11092:SF0">
    <property type="entry name" value="EPIMERASE FAMILY PROTEIN SDR39U1"/>
    <property type="match status" value="1"/>
</dbReference>
<feature type="domain" description="DUF1731" evidence="3">
    <location>
        <begin position="251"/>
        <end position="297"/>
    </location>
</feature>
<dbReference type="Gene3D" id="3.40.50.720">
    <property type="entry name" value="NAD(P)-binding Rossmann-like Domain"/>
    <property type="match status" value="1"/>
</dbReference>
<reference evidence="5" key="1">
    <citation type="journal article" date="2022" name="Int. J. Syst. Evol. Microbiol.">
        <title>Anaeromyxobacter oryzae sp. nov., Anaeromyxobacter diazotrophicus sp. nov. and Anaeromyxobacter paludicola sp. nov., isolated from paddy soils.</title>
        <authorList>
            <person name="Itoh H."/>
            <person name="Xu Z."/>
            <person name="Mise K."/>
            <person name="Masuda Y."/>
            <person name="Ushijima N."/>
            <person name="Hayakawa C."/>
            <person name="Shiratori Y."/>
            <person name="Senoo K."/>
        </authorList>
    </citation>
    <scope>NUCLEOTIDE SEQUENCE [LARGE SCALE GENOMIC DNA]</scope>
    <source>
        <strain evidence="5">Red232</strain>
    </source>
</reference>
<name>A0ABM7WSQ3_9BACT</name>
<gene>
    <name evidence="4" type="ORF">AMOR_14500</name>
</gene>
<evidence type="ECO:0000259" key="2">
    <source>
        <dbReference type="Pfam" id="PF01370"/>
    </source>
</evidence>
<dbReference type="InterPro" id="IPR013549">
    <property type="entry name" value="DUF1731"/>
</dbReference>
<evidence type="ECO:0000313" key="5">
    <source>
        <dbReference type="Proteomes" id="UP001162891"/>
    </source>
</evidence>
<feature type="domain" description="NAD-dependent epimerase/dehydratase" evidence="2">
    <location>
        <begin position="3"/>
        <end position="215"/>
    </location>
</feature>
<dbReference type="NCBIfam" id="TIGR01777">
    <property type="entry name" value="yfcH"/>
    <property type="match status" value="1"/>
</dbReference>
<accession>A0ABM7WSQ3</accession>
<dbReference type="EMBL" id="AP025591">
    <property type="protein sequence ID" value="BDG02454.1"/>
    <property type="molecule type" value="Genomic_DNA"/>
</dbReference>
<evidence type="ECO:0000256" key="1">
    <source>
        <dbReference type="ARBA" id="ARBA00009353"/>
    </source>
</evidence>
<organism evidence="4 5">
    <name type="scientific">Anaeromyxobacter oryzae</name>
    <dbReference type="NCBI Taxonomy" id="2918170"/>
    <lineage>
        <taxon>Bacteria</taxon>
        <taxon>Pseudomonadati</taxon>
        <taxon>Myxococcota</taxon>
        <taxon>Myxococcia</taxon>
        <taxon>Myxococcales</taxon>
        <taxon>Cystobacterineae</taxon>
        <taxon>Anaeromyxobacteraceae</taxon>
        <taxon>Anaeromyxobacter</taxon>
    </lineage>
</organism>
<evidence type="ECO:0000313" key="4">
    <source>
        <dbReference type="EMBL" id="BDG02454.1"/>
    </source>
</evidence>
<dbReference type="SUPFAM" id="SSF51735">
    <property type="entry name" value="NAD(P)-binding Rossmann-fold domains"/>
    <property type="match status" value="1"/>
</dbReference>